<organism evidence="1 2">
    <name type="scientific">Ascobolus immersus RN42</name>
    <dbReference type="NCBI Taxonomy" id="1160509"/>
    <lineage>
        <taxon>Eukaryota</taxon>
        <taxon>Fungi</taxon>
        <taxon>Dikarya</taxon>
        <taxon>Ascomycota</taxon>
        <taxon>Pezizomycotina</taxon>
        <taxon>Pezizomycetes</taxon>
        <taxon>Pezizales</taxon>
        <taxon>Ascobolaceae</taxon>
        <taxon>Ascobolus</taxon>
    </lineage>
</organism>
<evidence type="ECO:0000313" key="1">
    <source>
        <dbReference type="EMBL" id="RPA79431.1"/>
    </source>
</evidence>
<evidence type="ECO:0000313" key="2">
    <source>
        <dbReference type="Proteomes" id="UP000275078"/>
    </source>
</evidence>
<accession>A0A3N4I5I2</accession>
<keyword evidence="2" id="KW-1185">Reference proteome</keyword>
<gene>
    <name evidence="1" type="ORF">BJ508DRAFT_328331</name>
</gene>
<protein>
    <submittedName>
        <fullName evidence="1">Uncharacterized protein</fullName>
    </submittedName>
</protein>
<proteinExistence type="predicted"/>
<dbReference type="EMBL" id="ML119699">
    <property type="protein sequence ID" value="RPA79431.1"/>
    <property type="molecule type" value="Genomic_DNA"/>
</dbReference>
<dbReference type="Proteomes" id="UP000275078">
    <property type="component" value="Unassembled WGS sequence"/>
</dbReference>
<name>A0A3N4I5I2_ASCIM</name>
<sequence length="263" mass="30497">MNKPTHPFFRLPTELRLCIYKHCTATTLLQLASTCTVTRSEIHSSPSIIRSSRGYWEDHPDASATLTVKDICIIDGAEEVALWVANHTQYQTVKSKHEHILRLPTGIRLIIYTYCTALTLLQLASTSSLLHAEINASPKLYTNAPGYWPYNPATDNNGLTFMNIGEVLASEMFDLMDIYETFHLIGHWRERMPSNGWFERKECGRRSLGERKGMMAPRDWCFEATGCKRRLGRRRQERLTGRLDWDLECRYFMDLYGRTFTYE</sequence>
<dbReference type="AlphaFoldDB" id="A0A3N4I5I2"/>
<reference evidence="1 2" key="1">
    <citation type="journal article" date="2018" name="Nat. Ecol. Evol.">
        <title>Pezizomycetes genomes reveal the molecular basis of ectomycorrhizal truffle lifestyle.</title>
        <authorList>
            <person name="Murat C."/>
            <person name="Payen T."/>
            <person name="Noel B."/>
            <person name="Kuo A."/>
            <person name="Morin E."/>
            <person name="Chen J."/>
            <person name="Kohler A."/>
            <person name="Krizsan K."/>
            <person name="Balestrini R."/>
            <person name="Da Silva C."/>
            <person name="Montanini B."/>
            <person name="Hainaut M."/>
            <person name="Levati E."/>
            <person name="Barry K.W."/>
            <person name="Belfiori B."/>
            <person name="Cichocki N."/>
            <person name="Clum A."/>
            <person name="Dockter R.B."/>
            <person name="Fauchery L."/>
            <person name="Guy J."/>
            <person name="Iotti M."/>
            <person name="Le Tacon F."/>
            <person name="Lindquist E.A."/>
            <person name="Lipzen A."/>
            <person name="Malagnac F."/>
            <person name="Mello A."/>
            <person name="Molinier V."/>
            <person name="Miyauchi S."/>
            <person name="Poulain J."/>
            <person name="Riccioni C."/>
            <person name="Rubini A."/>
            <person name="Sitrit Y."/>
            <person name="Splivallo R."/>
            <person name="Traeger S."/>
            <person name="Wang M."/>
            <person name="Zifcakova L."/>
            <person name="Wipf D."/>
            <person name="Zambonelli A."/>
            <person name="Paolocci F."/>
            <person name="Nowrousian M."/>
            <person name="Ottonello S."/>
            <person name="Baldrian P."/>
            <person name="Spatafora J.W."/>
            <person name="Henrissat B."/>
            <person name="Nagy L.G."/>
            <person name="Aury J.M."/>
            <person name="Wincker P."/>
            <person name="Grigoriev I.V."/>
            <person name="Bonfante P."/>
            <person name="Martin F.M."/>
        </authorList>
    </citation>
    <scope>NUCLEOTIDE SEQUENCE [LARGE SCALE GENOMIC DNA]</scope>
    <source>
        <strain evidence="1 2">RN42</strain>
    </source>
</reference>